<dbReference type="Proteomes" id="UP000318288">
    <property type="component" value="Unassembled WGS sequence"/>
</dbReference>
<comment type="caution">
    <text evidence="2">The sequence shown here is derived from an EMBL/GenBank/DDBJ whole genome shotgun (WGS) entry which is preliminary data.</text>
</comment>
<name>A0A5C6E7Q5_9BACT</name>
<keyword evidence="3" id="KW-1185">Reference proteome</keyword>
<evidence type="ECO:0000313" key="3">
    <source>
        <dbReference type="Proteomes" id="UP000318288"/>
    </source>
</evidence>
<feature type="signal peptide" evidence="1">
    <location>
        <begin position="1"/>
        <end position="21"/>
    </location>
</feature>
<accession>A0A5C6E7Q5</accession>
<protein>
    <submittedName>
        <fullName evidence="2">Uncharacterized protein</fullName>
    </submittedName>
</protein>
<dbReference type="AlphaFoldDB" id="A0A5C6E7Q5"/>
<sequence precursor="true">MLFRISLLALAVAVAQSVSHALVTETTITPANNRGNHDRLTVEVVRHDDNSLTFSVSIACKKNEHAVLRSHVADNTTTFSCHSCMVYPINGTATARVTIPERLLATSTLSFSLASSSPVGGRNRILNSGANVYRVSLTDFASEATTVTFAPGAGAVRAALAPAVPPPINVVPIDG</sequence>
<keyword evidence="1" id="KW-0732">Signal</keyword>
<organism evidence="2 3">
    <name type="scientific">Rubripirellula tenax</name>
    <dbReference type="NCBI Taxonomy" id="2528015"/>
    <lineage>
        <taxon>Bacteria</taxon>
        <taxon>Pseudomonadati</taxon>
        <taxon>Planctomycetota</taxon>
        <taxon>Planctomycetia</taxon>
        <taxon>Pirellulales</taxon>
        <taxon>Pirellulaceae</taxon>
        <taxon>Rubripirellula</taxon>
    </lineage>
</organism>
<gene>
    <name evidence="2" type="ORF">Poly51_62230</name>
</gene>
<evidence type="ECO:0000313" key="2">
    <source>
        <dbReference type="EMBL" id="TWU43701.1"/>
    </source>
</evidence>
<feature type="chain" id="PRO_5023138512" evidence="1">
    <location>
        <begin position="22"/>
        <end position="175"/>
    </location>
</feature>
<evidence type="ECO:0000256" key="1">
    <source>
        <dbReference type="SAM" id="SignalP"/>
    </source>
</evidence>
<proteinExistence type="predicted"/>
<dbReference type="EMBL" id="SJPW01000014">
    <property type="protein sequence ID" value="TWU43701.1"/>
    <property type="molecule type" value="Genomic_DNA"/>
</dbReference>
<reference evidence="2 3" key="1">
    <citation type="submission" date="2019-02" db="EMBL/GenBank/DDBJ databases">
        <title>Deep-cultivation of Planctomycetes and their phenomic and genomic characterization uncovers novel biology.</title>
        <authorList>
            <person name="Wiegand S."/>
            <person name="Jogler M."/>
            <person name="Boedeker C."/>
            <person name="Pinto D."/>
            <person name="Vollmers J."/>
            <person name="Rivas-Marin E."/>
            <person name="Kohn T."/>
            <person name="Peeters S.H."/>
            <person name="Heuer A."/>
            <person name="Rast P."/>
            <person name="Oberbeckmann S."/>
            <person name="Bunk B."/>
            <person name="Jeske O."/>
            <person name="Meyerdierks A."/>
            <person name="Storesund J.E."/>
            <person name="Kallscheuer N."/>
            <person name="Luecker S."/>
            <person name="Lage O.M."/>
            <person name="Pohl T."/>
            <person name="Merkel B.J."/>
            <person name="Hornburger P."/>
            <person name="Mueller R.-W."/>
            <person name="Bruemmer F."/>
            <person name="Labrenz M."/>
            <person name="Spormann A.M."/>
            <person name="Op Den Camp H."/>
            <person name="Overmann J."/>
            <person name="Amann R."/>
            <person name="Jetten M.S.M."/>
            <person name="Mascher T."/>
            <person name="Medema M.H."/>
            <person name="Devos D.P."/>
            <person name="Kaster A.-K."/>
            <person name="Ovreas L."/>
            <person name="Rohde M."/>
            <person name="Galperin M.Y."/>
            <person name="Jogler C."/>
        </authorList>
    </citation>
    <scope>NUCLEOTIDE SEQUENCE [LARGE SCALE GENOMIC DNA]</scope>
    <source>
        <strain evidence="2 3">Poly51</strain>
    </source>
</reference>